<dbReference type="EMBL" id="CAUJNA010003466">
    <property type="protein sequence ID" value="CAJ1402745.1"/>
    <property type="molecule type" value="Genomic_DNA"/>
</dbReference>
<evidence type="ECO:0000256" key="3">
    <source>
        <dbReference type="ARBA" id="ARBA00022991"/>
    </source>
</evidence>
<gene>
    <name evidence="4" type="ORF">EVOR1521_LOCUS25563</name>
</gene>
<comment type="caution">
    <text evidence="4">The sequence shown here is derived from an EMBL/GenBank/DDBJ whole genome shotgun (WGS) entry which is preliminary data.</text>
</comment>
<proteinExistence type="predicted"/>
<dbReference type="SUPFAM" id="SSF55785">
    <property type="entry name" value="PYP-like sensor domain (PAS domain)"/>
    <property type="match status" value="1"/>
</dbReference>
<organism evidence="4 5">
    <name type="scientific">Effrenium voratum</name>
    <dbReference type="NCBI Taxonomy" id="2562239"/>
    <lineage>
        <taxon>Eukaryota</taxon>
        <taxon>Sar</taxon>
        <taxon>Alveolata</taxon>
        <taxon>Dinophyceae</taxon>
        <taxon>Suessiales</taxon>
        <taxon>Symbiodiniaceae</taxon>
        <taxon>Effrenium</taxon>
    </lineage>
</organism>
<name>A0AA36JAQ6_9DINO</name>
<evidence type="ECO:0008006" key="6">
    <source>
        <dbReference type="Google" id="ProtNLM"/>
    </source>
</evidence>
<dbReference type="InterPro" id="IPR035965">
    <property type="entry name" value="PAS-like_dom_sf"/>
</dbReference>
<keyword evidence="3" id="KW-0157">Chromophore</keyword>
<accession>A0AA36JAQ6</accession>
<evidence type="ECO:0000256" key="2">
    <source>
        <dbReference type="ARBA" id="ARBA00022643"/>
    </source>
</evidence>
<evidence type="ECO:0000256" key="1">
    <source>
        <dbReference type="ARBA" id="ARBA00022630"/>
    </source>
</evidence>
<keyword evidence="1" id="KW-0285">Flavoprotein</keyword>
<dbReference type="AlphaFoldDB" id="A0AA36JAQ6"/>
<protein>
    <recommendedName>
        <fullName evidence="6">LOV domain-containing protein</fullName>
    </recommendedName>
</protein>
<dbReference type="Gene3D" id="3.30.450.20">
    <property type="entry name" value="PAS domain"/>
    <property type="match status" value="1"/>
</dbReference>
<dbReference type="PANTHER" id="PTHR47429">
    <property type="entry name" value="PROTEIN TWIN LOV 1"/>
    <property type="match status" value="1"/>
</dbReference>
<evidence type="ECO:0000313" key="5">
    <source>
        <dbReference type="Proteomes" id="UP001178507"/>
    </source>
</evidence>
<keyword evidence="5" id="KW-1185">Reference proteome</keyword>
<evidence type="ECO:0000313" key="4">
    <source>
        <dbReference type="EMBL" id="CAJ1402745.1"/>
    </source>
</evidence>
<sequence length="246" mass="27548">MGCNHGKSQATTEVEVIPDGPKVKKGFWTKKKADELQEAVDAVFNRAGESLLGMTFSFTIADPRIGGCPLIGCSSGFGTLCGYTMEEIVGRNCRFLVDPVPRDQIDWKMRRHAKDFCEAIRVGTQYRIPDQEREDWMPRGRPGDELFCFQRNARKDGSLFNNMFYMKAIELSAELGEEIPYIVGLQTELPAGKADLAQLAKNTKILDYNMNQVRSTLAQLFFVSCAMTRDDAGVELNDGYDDGFLT</sequence>
<dbReference type="PANTHER" id="PTHR47429:SF2">
    <property type="entry name" value="PROTEIN TWIN LOV 1"/>
    <property type="match status" value="1"/>
</dbReference>
<dbReference type="GO" id="GO:0005634">
    <property type="term" value="C:nucleus"/>
    <property type="evidence" value="ECO:0007669"/>
    <property type="project" value="TreeGrafter"/>
</dbReference>
<dbReference type="Proteomes" id="UP001178507">
    <property type="component" value="Unassembled WGS sequence"/>
</dbReference>
<keyword evidence="2" id="KW-0288">FMN</keyword>
<reference evidence="4" key="1">
    <citation type="submission" date="2023-08" db="EMBL/GenBank/DDBJ databases">
        <authorList>
            <person name="Chen Y."/>
            <person name="Shah S."/>
            <person name="Dougan E. K."/>
            <person name="Thang M."/>
            <person name="Chan C."/>
        </authorList>
    </citation>
    <scope>NUCLEOTIDE SEQUENCE</scope>
</reference>